<dbReference type="SUPFAM" id="SSF52540">
    <property type="entry name" value="P-loop containing nucleoside triphosphate hydrolases"/>
    <property type="match status" value="1"/>
</dbReference>
<dbReference type="InterPro" id="IPR051782">
    <property type="entry name" value="ABC_Transporter_VariousFunc"/>
</dbReference>
<evidence type="ECO:0000313" key="2">
    <source>
        <dbReference type="Proteomes" id="UP000188246"/>
    </source>
</evidence>
<dbReference type="AlphaFoldDB" id="A0A1Q2D4Y1"/>
<dbReference type="EMBL" id="CP019609">
    <property type="protein sequence ID" value="AQP53419.1"/>
    <property type="molecule type" value="Genomic_DNA"/>
</dbReference>
<dbReference type="RefSeq" id="WP_077275510.1">
    <property type="nucleotide sequence ID" value="NZ_CP019609.1"/>
</dbReference>
<dbReference type="InterPro" id="IPR003593">
    <property type="entry name" value="AAA+_ATPase"/>
</dbReference>
<dbReference type="STRING" id="633807.BW732_03645"/>
<evidence type="ECO:0000313" key="1">
    <source>
        <dbReference type="EMBL" id="AQP53419.1"/>
    </source>
</evidence>
<dbReference type="OrthoDB" id="9804819at2"/>
<dbReference type="Pfam" id="PF00005">
    <property type="entry name" value="ABC_tran"/>
    <property type="match status" value="1"/>
</dbReference>
<sequence>MIEVKKLTKMYGSKTALDKLDLTIQSGAVYGLLGHNGAGKSTLIKMLVSILNPTSGTIVIDGKPLDTNRQELKQQIGYVPDSPDLFLQLSAHEYWSLMAAAYNIPKELFQQRLAELVDRFSMGGHQTETIASFSHGMRQKTMIIGALLSDPDIWILDEPLQGLDPQAAFDLKEMITLHAKKGKTVIFSTHVLDSAEQLCDSLAILKQGNLLYDGSVSDLLATHPNQSLETIYLSLTGRQATDNPTEQAVSEPEVIEHD</sequence>
<accession>A0A1Q2D4Y1</accession>
<dbReference type="GO" id="GO:0005524">
    <property type="term" value="F:ATP binding"/>
    <property type="evidence" value="ECO:0007669"/>
    <property type="project" value="InterPro"/>
</dbReference>
<keyword evidence="2" id="KW-1185">Reference proteome</keyword>
<dbReference type="PANTHER" id="PTHR42939">
    <property type="entry name" value="ABC TRANSPORTER ATP-BINDING PROTEIN ALBC-RELATED"/>
    <property type="match status" value="1"/>
</dbReference>
<dbReference type="PANTHER" id="PTHR42939:SF1">
    <property type="entry name" value="ABC TRANSPORTER ATP-BINDING PROTEIN ALBC-RELATED"/>
    <property type="match status" value="1"/>
</dbReference>
<dbReference type="Proteomes" id="UP000188246">
    <property type="component" value="Chromosome"/>
</dbReference>
<dbReference type="PROSITE" id="PS50893">
    <property type="entry name" value="ABC_TRANSPORTER_2"/>
    <property type="match status" value="1"/>
</dbReference>
<dbReference type="SMART" id="SM00382">
    <property type="entry name" value="AAA"/>
    <property type="match status" value="1"/>
</dbReference>
<dbReference type="InterPro" id="IPR027417">
    <property type="entry name" value="P-loop_NTPase"/>
</dbReference>
<proteinExistence type="predicted"/>
<dbReference type="InterPro" id="IPR003439">
    <property type="entry name" value="ABC_transporter-like_ATP-bd"/>
</dbReference>
<protein>
    <submittedName>
        <fullName evidence="1">3-dehydroquinate dehydratase</fullName>
    </submittedName>
</protein>
<gene>
    <name evidence="1" type="ORF">BW732_03645</name>
</gene>
<dbReference type="Gene3D" id="3.40.50.300">
    <property type="entry name" value="P-loop containing nucleotide triphosphate hydrolases"/>
    <property type="match status" value="1"/>
</dbReference>
<name>A0A1Q2D4Y1_9ENTE</name>
<dbReference type="KEGG" id="vpi:BW732_03645"/>
<reference evidence="1 2" key="1">
    <citation type="journal article" date="2010" name="Int. J. Syst. Evol. Microbiol.">
        <title>Vagococcus penaei sp. nov., isolated from spoilage microbiota of cooked shrimp (Penaeus vannamei).</title>
        <authorList>
            <person name="Jaffres E."/>
            <person name="Prevost H."/>
            <person name="Rossero A."/>
            <person name="Joffraud J.J."/>
            <person name="Dousset X."/>
        </authorList>
    </citation>
    <scope>NUCLEOTIDE SEQUENCE [LARGE SCALE GENOMIC DNA]</scope>
    <source>
        <strain evidence="1 2">CD276</strain>
    </source>
</reference>
<organism evidence="1 2">
    <name type="scientific">Vagococcus penaei</name>
    <dbReference type="NCBI Taxonomy" id="633807"/>
    <lineage>
        <taxon>Bacteria</taxon>
        <taxon>Bacillati</taxon>
        <taxon>Bacillota</taxon>
        <taxon>Bacilli</taxon>
        <taxon>Lactobacillales</taxon>
        <taxon>Enterococcaceae</taxon>
        <taxon>Vagococcus</taxon>
    </lineage>
</organism>
<dbReference type="CDD" id="cd03230">
    <property type="entry name" value="ABC_DR_subfamily_A"/>
    <property type="match status" value="1"/>
</dbReference>
<dbReference type="GO" id="GO:0016887">
    <property type="term" value="F:ATP hydrolysis activity"/>
    <property type="evidence" value="ECO:0007669"/>
    <property type="project" value="InterPro"/>
</dbReference>